<sequence length="135" mass="15148">MGFALMALLTLTSTLVGWYNLRFISQVEKDNTQALIPTMNMARQLSEASAWELFAAQNLTSADNEKMWQAQGRMLTAQSLKINALLQALREQGFDTTAIEQQEQEISRSLRQQGELVGQRLQLQIASNNSNSVSR</sequence>
<protein>
    <submittedName>
        <fullName evidence="1">Uncharacterized protein</fullName>
    </submittedName>
</protein>
<evidence type="ECO:0000313" key="1">
    <source>
        <dbReference type="EMBL" id="BBU84888.1"/>
    </source>
</evidence>
<accession>A0A8S0FZ74</accession>
<gene>
    <name evidence="1" type="ORF">EIMP300_62880</name>
</gene>
<proteinExistence type="predicted"/>
<dbReference type="InterPro" id="IPR038188">
    <property type="entry name" value="TorS_sensor_sf"/>
</dbReference>
<dbReference type="EMBL" id="AP022360">
    <property type="protein sequence ID" value="BBU84888.1"/>
    <property type="molecule type" value="Genomic_DNA"/>
</dbReference>
<dbReference type="Gene3D" id="1.20.58.920">
    <property type="match status" value="1"/>
</dbReference>
<dbReference type="AlphaFoldDB" id="A0A8S0FZ74"/>
<name>A0A8S0FZ74_ECOLX</name>
<evidence type="ECO:0000313" key="2">
    <source>
        <dbReference type="Proteomes" id="UP000467488"/>
    </source>
</evidence>
<organism evidence="1 2">
    <name type="scientific">Escherichia coli</name>
    <dbReference type="NCBI Taxonomy" id="562"/>
    <lineage>
        <taxon>Bacteria</taxon>
        <taxon>Pseudomonadati</taxon>
        <taxon>Pseudomonadota</taxon>
        <taxon>Gammaproteobacteria</taxon>
        <taxon>Enterobacterales</taxon>
        <taxon>Enterobacteriaceae</taxon>
        <taxon>Escherichia</taxon>
    </lineage>
</organism>
<dbReference type="Pfam" id="PF21689">
    <property type="entry name" value="TorS_sensor_domain"/>
    <property type="match status" value="1"/>
</dbReference>
<dbReference type="Proteomes" id="UP000467488">
    <property type="component" value="Chromosome"/>
</dbReference>
<reference evidence="1 2" key="1">
    <citation type="submission" date="2020-01" db="EMBL/GenBank/DDBJ databases">
        <title>Dynamics of blaIMP-6 dissemination in carbapenem resistant Enterobacteriacea isolated from regional surveillance in Osaka, Japan.</title>
        <authorList>
            <person name="Abe R."/>
            <person name="Akeda Y."/>
            <person name="Sugawara Y."/>
            <person name="Yamamoto N."/>
            <person name="Tomono K."/>
            <person name="Takeuchi D."/>
            <person name="Kawahara R."/>
            <person name="Hamada S."/>
        </authorList>
    </citation>
    <scope>NUCLEOTIDE SEQUENCE [LARGE SCALE GENOMIC DNA]</scope>
    <source>
        <strain evidence="1 2">E300</strain>
    </source>
</reference>